<organism evidence="2 3">
    <name type="scientific">Stylosanthes scabra</name>
    <dbReference type="NCBI Taxonomy" id="79078"/>
    <lineage>
        <taxon>Eukaryota</taxon>
        <taxon>Viridiplantae</taxon>
        <taxon>Streptophyta</taxon>
        <taxon>Embryophyta</taxon>
        <taxon>Tracheophyta</taxon>
        <taxon>Spermatophyta</taxon>
        <taxon>Magnoliopsida</taxon>
        <taxon>eudicotyledons</taxon>
        <taxon>Gunneridae</taxon>
        <taxon>Pentapetalae</taxon>
        <taxon>rosids</taxon>
        <taxon>fabids</taxon>
        <taxon>Fabales</taxon>
        <taxon>Fabaceae</taxon>
        <taxon>Papilionoideae</taxon>
        <taxon>50 kb inversion clade</taxon>
        <taxon>dalbergioids sensu lato</taxon>
        <taxon>Dalbergieae</taxon>
        <taxon>Pterocarpus clade</taxon>
        <taxon>Stylosanthes</taxon>
    </lineage>
</organism>
<dbReference type="Pfam" id="PF07734">
    <property type="entry name" value="FBA_1"/>
    <property type="match status" value="1"/>
</dbReference>
<evidence type="ECO:0000313" key="2">
    <source>
        <dbReference type="EMBL" id="MED6203820.1"/>
    </source>
</evidence>
<dbReference type="Pfam" id="PF00646">
    <property type="entry name" value="F-box"/>
    <property type="match status" value="1"/>
</dbReference>
<dbReference type="InterPro" id="IPR050796">
    <property type="entry name" value="SCF_F-box_component"/>
</dbReference>
<dbReference type="SMART" id="SM00256">
    <property type="entry name" value="FBOX"/>
    <property type="match status" value="1"/>
</dbReference>
<dbReference type="InterPro" id="IPR006527">
    <property type="entry name" value="F-box-assoc_dom_typ1"/>
</dbReference>
<dbReference type="InterPro" id="IPR036047">
    <property type="entry name" value="F-box-like_dom_sf"/>
</dbReference>
<feature type="non-terminal residue" evidence="2">
    <location>
        <position position="1"/>
    </location>
</feature>
<sequence length="424" mass="47957">EGLQLTARMSLMEELSEQMIMEILLRLPVKTLCCMKSVCRLWRTLISSPDFTWNHFRRSSLRYPTLTPPRIAYYRCSLTSSGVKSGRIGVLSVQSMLDKVSDEPTKVACFKGLRYYKICGSSHGLLCLFNDEGSKTHAILWNPCTGFTFESPETHGQVCLSGFGYDHLSDTFKFFGIIKSSVLSGSEYSTRVYTFGPTPSWRRIDDLPNGLPDVGVDDQGVDDNTKGVYFNSGEACTINWSLLGQDNMALYFDLGKETYGHFPLPHRVSENNHYPRRVAPPLCVLSNRLSVCYEDKETKEWILWQMKEYGDPQSWTVLARIPFHPQVFYSSREHCLKPLYISERGLLLAITSSFRVVLVNLNDDSFDFPVIDGSMENQPSFPQCLGSGKIYIYHESLVSPNGVQGNSSKMLLQFIKPKSKAIVS</sequence>
<feature type="domain" description="F-box" evidence="1">
    <location>
        <begin position="9"/>
        <end position="56"/>
    </location>
</feature>
<gene>
    <name evidence="2" type="ORF">PIB30_003111</name>
</gene>
<evidence type="ECO:0000313" key="3">
    <source>
        <dbReference type="Proteomes" id="UP001341840"/>
    </source>
</evidence>
<dbReference type="NCBIfam" id="TIGR01640">
    <property type="entry name" value="F_box_assoc_1"/>
    <property type="match status" value="1"/>
</dbReference>
<name>A0ABU6Y258_9FABA</name>
<reference evidence="2 3" key="1">
    <citation type="journal article" date="2023" name="Plants (Basel)">
        <title>Bridging the Gap: Combining Genomics and Transcriptomics Approaches to Understand Stylosanthes scabra, an Orphan Legume from the Brazilian Caatinga.</title>
        <authorList>
            <person name="Ferreira-Neto J.R.C."/>
            <person name="da Silva M.D."/>
            <person name="Binneck E."/>
            <person name="de Melo N.F."/>
            <person name="da Silva R.H."/>
            <person name="de Melo A.L.T.M."/>
            <person name="Pandolfi V."/>
            <person name="Bustamante F.O."/>
            <person name="Brasileiro-Vidal A.C."/>
            <person name="Benko-Iseppon A.M."/>
        </authorList>
    </citation>
    <scope>NUCLEOTIDE SEQUENCE [LARGE SCALE GENOMIC DNA]</scope>
    <source>
        <tissue evidence="2">Leaves</tissue>
    </source>
</reference>
<protein>
    <recommendedName>
        <fullName evidence="1">F-box domain-containing protein</fullName>
    </recommendedName>
</protein>
<dbReference type="InterPro" id="IPR017451">
    <property type="entry name" value="F-box-assoc_interact_dom"/>
</dbReference>
<dbReference type="PROSITE" id="PS50181">
    <property type="entry name" value="FBOX"/>
    <property type="match status" value="1"/>
</dbReference>
<dbReference type="Proteomes" id="UP001341840">
    <property type="component" value="Unassembled WGS sequence"/>
</dbReference>
<dbReference type="Gene3D" id="1.20.1280.50">
    <property type="match status" value="1"/>
</dbReference>
<dbReference type="SUPFAM" id="SSF81383">
    <property type="entry name" value="F-box domain"/>
    <property type="match status" value="1"/>
</dbReference>
<accession>A0ABU6Y258</accession>
<proteinExistence type="predicted"/>
<dbReference type="InterPro" id="IPR001810">
    <property type="entry name" value="F-box_dom"/>
</dbReference>
<dbReference type="CDD" id="cd22157">
    <property type="entry name" value="F-box_AtFBW1-like"/>
    <property type="match status" value="1"/>
</dbReference>
<dbReference type="PANTHER" id="PTHR31672:SF13">
    <property type="entry name" value="F-BOX PROTEIN CPR30-LIKE"/>
    <property type="match status" value="1"/>
</dbReference>
<comment type="caution">
    <text evidence="2">The sequence shown here is derived from an EMBL/GenBank/DDBJ whole genome shotgun (WGS) entry which is preliminary data.</text>
</comment>
<keyword evidence="3" id="KW-1185">Reference proteome</keyword>
<dbReference type="EMBL" id="JASCZI010241661">
    <property type="protein sequence ID" value="MED6203820.1"/>
    <property type="molecule type" value="Genomic_DNA"/>
</dbReference>
<evidence type="ECO:0000259" key="1">
    <source>
        <dbReference type="PROSITE" id="PS50181"/>
    </source>
</evidence>
<dbReference type="PANTHER" id="PTHR31672">
    <property type="entry name" value="BNACNNG10540D PROTEIN"/>
    <property type="match status" value="1"/>
</dbReference>